<name>A0A0W0SLG0_9GAMM</name>
<dbReference type="Pfam" id="PF02668">
    <property type="entry name" value="TauD"/>
    <property type="match status" value="1"/>
</dbReference>
<gene>
    <name evidence="4" type="ORF">Lbru_1461</name>
</gene>
<dbReference type="STRING" id="29422.Lbru_1461"/>
<dbReference type="InterPro" id="IPR050411">
    <property type="entry name" value="AlphaKG_dependent_hydroxylases"/>
</dbReference>
<organism evidence="4 5">
    <name type="scientific">Legionella brunensis</name>
    <dbReference type="NCBI Taxonomy" id="29422"/>
    <lineage>
        <taxon>Bacteria</taxon>
        <taxon>Pseudomonadati</taxon>
        <taxon>Pseudomonadota</taxon>
        <taxon>Gammaproteobacteria</taxon>
        <taxon>Legionellales</taxon>
        <taxon>Legionellaceae</taxon>
        <taxon>Legionella</taxon>
    </lineage>
</organism>
<keyword evidence="5" id="KW-1185">Reference proteome</keyword>
<evidence type="ECO:0000313" key="5">
    <source>
        <dbReference type="Proteomes" id="UP000054742"/>
    </source>
</evidence>
<evidence type="ECO:0000259" key="3">
    <source>
        <dbReference type="Pfam" id="PF02668"/>
    </source>
</evidence>
<feature type="domain" description="TauD/TfdA-like" evidence="3">
    <location>
        <begin position="23"/>
        <end position="325"/>
    </location>
</feature>
<dbReference type="InterPro" id="IPR003819">
    <property type="entry name" value="TauD/TfdA-like"/>
</dbReference>
<dbReference type="Gene3D" id="3.60.130.10">
    <property type="entry name" value="Clavaminate synthase-like"/>
    <property type="match status" value="1"/>
</dbReference>
<keyword evidence="2" id="KW-0560">Oxidoreductase</keyword>
<evidence type="ECO:0000313" key="4">
    <source>
        <dbReference type="EMBL" id="KTC84100.1"/>
    </source>
</evidence>
<dbReference type="SUPFAM" id="SSF51197">
    <property type="entry name" value="Clavaminate synthase-like"/>
    <property type="match status" value="1"/>
</dbReference>
<dbReference type="AlphaFoldDB" id="A0A0W0SLG0"/>
<comment type="cofactor">
    <cofactor evidence="1">
        <name>Fe(2+)</name>
        <dbReference type="ChEBI" id="CHEBI:29033"/>
    </cofactor>
</comment>
<dbReference type="PANTHER" id="PTHR10696">
    <property type="entry name" value="GAMMA-BUTYROBETAINE HYDROXYLASE-RELATED"/>
    <property type="match status" value="1"/>
</dbReference>
<dbReference type="PATRIC" id="fig|29422.6.peg.1546"/>
<protein>
    <recommendedName>
        <fullName evidence="3">TauD/TfdA-like domain-containing protein</fullName>
    </recommendedName>
</protein>
<dbReference type="GO" id="GO:0016706">
    <property type="term" value="F:2-oxoglutarate-dependent dioxygenase activity"/>
    <property type="evidence" value="ECO:0007669"/>
    <property type="project" value="UniProtKB-ARBA"/>
</dbReference>
<dbReference type="PANTHER" id="PTHR10696:SF21">
    <property type="entry name" value="TAUD_TFDA-LIKE DOMAIN-CONTAINING PROTEIN"/>
    <property type="match status" value="1"/>
</dbReference>
<evidence type="ECO:0000256" key="1">
    <source>
        <dbReference type="ARBA" id="ARBA00001954"/>
    </source>
</evidence>
<dbReference type="EMBL" id="LNXV01000011">
    <property type="protein sequence ID" value="KTC84100.1"/>
    <property type="molecule type" value="Genomic_DNA"/>
</dbReference>
<dbReference type="InterPro" id="IPR042098">
    <property type="entry name" value="TauD-like_sf"/>
</dbReference>
<sequence>MDDFSIQEGFPTFITLKKNAKPHNWRHLLVNNLSQIRQLLLKNGAFLFRDFPLSTVEHFTDFISTINLGNFVNYIGGDSPRDKVTHKIYTSTEAPPNIYIPLHQELSYLQTYPQHIYFFCEVAPKFQGETVIADARKIFQALNPDVVTRFQNKSVTYISHYYRKSKLMEWINYLARSHKSWIDVFETDQKQIVEAFCQSNEIKWKWLNGDWIEIKHTRPALLQHPITKETVWFNQAHLYDFNVKLLGLWRFLAVKLVYFRRLTRLHEVTFADGSTIPHQDLYHILDVLEEHTVPHPWAKGDVMILDNVLTMHGRSTFKGKRRILTALTT</sequence>
<dbReference type="OrthoDB" id="9769888at2"/>
<accession>A0A0W0SLG0</accession>
<evidence type="ECO:0000256" key="2">
    <source>
        <dbReference type="ARBA" id="ARBA00023002"/>
    </source>
</evidence>
<reference evidence="4 5" key="1">
    <citation type="submission" date="2015-11" db="EMBL/GenBank/DDBJ databases">
        <title>Genomic analysis of 38 Legionella species identifies large and diverse effector repertoires.</title>
        <authorList>
            <person name="Burstein D."/>
            <person name="Amaro F."/>
            <person name="Zusman T."/>
            <person name="Lifshitz Z."/>
            <person name="Cohen O."/>
            <person name="Gilbert J.A."/>
            <person name="Pupko T."/>
            <person name="Shuman H.A."/>
            <person name="Segal G."/>
        </authorList>
    </citation>
    <scope>NUCLEOTIDE SEQUENCE [LARGE SCALE GENOMIC DNA]</scope>
    <source>
        <strain evidence="4 5">ATCC 43878</strain>
    </source>
</reference>
<proteinExistence type="predicted"/>
<comment type="caution">
    <text evidence="4">The sequence shown here is derived from an EMBL/GenBank/DDBJ whole genome shotgun (WGS) entry which is preliminary data.</text>
</comment>
<dbReference type="RefSeq" id="WP_058441533.1">
    <property type="nucleotide sequence ID" value="NZ_CAAAHU010000003.1"/>
</dbReference>
<dbReference type="Proteomes" id="UP000054742">
    <property type="component" value="Unassembled WGS sequence"/>
</dbReference>